<feature type="region of interest" description="Disordered" evidence="1">
    <location>
        <begin position="118"/>
        <end position="161"/>
    </location>
</feature>
<comment type="caution">
    <text evidence="2">The sequence shown here is derived from an EMBL/GenBank/DDBJ whole genome shotgun (WGS) entry which is preliminary data.</text>
</comment>
<dbReference type="Proteomes" id="UP001497623">
    <property type="component" value="Unassembled WGS sequence"/>
</dbReference>
<evidence type="ECO:0000313" key="2">
    <source>
        <dbReference type="EMBL" id="CAL4103686.1"/>
    </source>
</evidence>
<name>A0AAV2QVR4_MEGNR</name>
<feature type="region of interest" description="Disordered" evidence="1">
    <location>
        <begin position="29"/>
        <end position="56"/>
    </location>
</feature>
<feature type="non-terminal residue" evidence="2">
    <location>
        <position position="1"/>
    </location>
</feature>
<gene>
    <name evidence="2" type="ORF">MNOR_LOCUS17631</name>
</gene>
<dbReference type="EMBL" id="CAXKWB010012200">
    <property type="protein sequence ID" value="CAL4103686.1"/>
    <property type="molecule type" value="Genomic_DNA"/>
</dbReference>
<keyword evidence="3" id="KW-1185">Reference proteome</keyword>
<protein>
    <submittedName>
        <fullName evidence="2">Uncharacterized protein</fullName>
    </submittedName>
</protein>
<evidence type="ECO:0000256" key="1">
    <source>
        <dbReference type="SAM" id="MobiDB-lite"/>
    </source>
</evidence>
<feature type="compositionally biased region" description="Low complexity" evidence="1">
    <location>
        <begin position="124"/>
        <end position="143"/>
    </location>
</feature>
<proteinExistence type="predicted"/>
<sequence length="267" mass="29448">VGLVILQRQHREIMDMRFLMSANKTITNKYEPHGPGSTGRFTPDVNKKKTESSLETAGVYKELPSDAFDGGSGPISFTFDPASNNSSDSDQLYEELNTQTMQTFNPNQSDNTFDNLKIPSSLKGPTPTVSTGPSLTGSTSSLSIASESCQKPRSDDEDSTYDYLKPGQPIPVGSLDKIVPEPLYNDLPPPIPCKTNRKVNQSQSFNTPGEQNAQSFNISEEQKMNKVFRGQSFTTNPAFANTMLDLKQKIQQQKKSKIMSETEETDS</sequence>
<dbReference type="AlphaFoldDB" id="A0AAV2QVR4"/>
<accession>A0AAV2QVR4</accession>
<organism evidence="2 3">
    <name type="scientific">Meganyctiphanes norvegica</name>
    <name type="common">Northern krill</name>
    <name type="synonym">Thysanopoda norvegica</name>
    <dbReference type="NCBI Taxonomy" id="48144"/>
    <lineage>
        <taxon>Eukaryota</taxon>
        <taxon>Metazoa</taxon>
        <taxon>Ecdysozoa</taxon>
        <taxon>Arthropoda</taxon>
        <taxon>Crustacea</taxon>
        <taxon>Multicrustacea</taxon>
        <taxon>Malacostraca</taxon>
        <taxon>Eumalacostraca</taxon>
        <taxon>Eucarida</taxon>
        <taxon>Euphausiacea</taxon>
        <taxon>Euphausiidae</taxon>
        <taxon>Meganyctiphanes</taxon>
    </lineage>
</organism>
<reference evidence="2 3" key="1">
    <citation type="submission" date="2024-05" db="EMBL/GenBank/DDBJ databases">
        <authorList>
            <person name="Wallberg A."/>
        </authorList>
    </citation>
    <scope>NUCLEOTIDE SEQUENCE [LARGE SCALE GENOMIC DNA]</scope>
</reference>
<evidence type="ECO:0000313" key="3">
    <source>
        <dbReference type="Proteomes" id="UP001497623"/>
    </source>
</evidence>